<dbReference type="InterPro" id="IPR003871">
    <property type="entry name" value="RFA1B/D_OB_1st"/>
</dbReference>
<name>A0A444Z3T8_ARAHY</name>
<proteinExistence type="predicted"/>
<feature type="domain" description="Replication protein A 70 kDa DNA-binding subunit B/D first OB fold" evidence="1">
    <location>
        <begin position="23"/>
        <end position="81"/>
    </location>
</feature>
<dbReference type="Pfam" id="PF02721">
    <property type="entry name" value="DUF223"/>
    <property type="match status" value="1"/>
</dbReference>
<evidence type="ECO:0000313" key="3">
    <source>
        <dbReference type="Proteomes" id="UP000289738"/>
    </source>
</evidence>
<sequence length="199" mass="23186">MRTAMDMLNKINPEKEAWILKVKGCKIQATVWKTMIYRFKELLSEGQVYVMKLFSVVPNQGSYRATRHQFKLIFQFRTTVRADTCDFIPKTTLTICPFTELLNTKEDFDFLVDVLGLLVSVSEDKEYDKDGKKMKKAVMELAENDYRIRCALFGEYFDELNRSLSFGYAEQLVVVLQLAKVKVFRGLYHVPFISFVSLI</sequence>
<dbReference type="CDD" id="cd04480">
    <property type="entry name" value="RPA1_DBD_A_like"/>
    <property type="match status" value="1"/>
</dbReference>
<dbReference type="PANTHER" id="PTHR47165">
    <property type="entry name" value="OS03G0429900 PROTEIN"/>
    <property type="match status" value="1"/>
</dbReference>
<dbReference type="PANTHER" id="PTHR47165:SF4">
    <property type="entry name" value="OS03G0429900 PROTEIN"/>
    <property type="match status" value="1"/>
</dbReference>
<protein>
    <recommendedName>
        <fullName evidence="1">Replication protein A 70 kDa DNA-binding subunit B/D first OB fold domain-containing protein</fullName>
    </recommendedName>
</protein>
<dbReference type="STRING" id="3818.A0A444Z3T8"/>
<evidence type="ECO:0000259" key="1">
    <source>
        <dbReference type="Pfam" id="PF02721"/>
    </source>
</evidence>
<dbReference type="Gene3D" id="2.40.50.140">
    <property type="entry name" value="Nucleic acid-binding proteins"/>
    <property type="match status" value="2"/>
</dbReference>
<dbReference type="EMBL" id="SDMP01000015">
    <property type="protein sequence ID" value="RYR08858.1"/>
    <property type="molecule type" value="Genomic_DNA"/>
</dbReference>
<accession>A0A444Z3T8</accession>
<keyword evidence="3" id="KW-1185">Reference proteome</keyword>
<dbReference type="SUPFAM" id="SSF50249">
    <property type="entry name" value="Nucleic acid-binding proteins"/>
    <property type="match status" value="2"/>
</dbReference>
<dbReference type="Proteomes" id="UP000289738">
    <property type="component" value="Chromosome B05"/>
</dbReference>
<gene>
    <name evidence="2" type="ORF">Ahy_B05g076697</name>
</gene>
<reference evidence="2 3" key="1">
    <citation type="submission" date="2019-01" db="EMBL/GenBank/DDBJ databases">
        <title>Sequencing of cultivated peanut Arachis hypogaea provides insights into genome evolution and oil improvement.</title>
        <authorList>
            <person name="Chen X."/>
        </authorList>
    </citation>
    <scope>NUCLEOTIDE SEQUENCE [LARGE SCALE GENOMIC DNA]</scope>
    <source>
        <strain evidence="3">cv. Fuhuasheng</strain>
        <tissue evidence="2">Leaves</tissue>
    </source>
</reference>
<dbReference type="AlphaFoldDB" id="A0A444Z3T8"/>
<comment type="caution">
    <text evidence="2">The sequence shown here is derived from an EMBL/GenBank/DDBJ whole genome shotgun (WGS) entry which is preliminary data.</text>
</comment>
<evidence type="ECO:0000313" key="2">
    <source>
        <dbReference type="EMBL" id="RYR08858.1"/>
    </source>
</evidence>
<dbReference type="InterPro" id="IPR012340">
    <property type="entry name" value="NA-bd_OB-fold"/>
</dbReference>
<organism evidence="2 3">
    <name type="scientific">Arachis hypogaea</name>
    <name type="common">Peanut</name>
    <dbReference type="NCBI Taxonomy" id="3818"/>
    <lineage>
        <taxon>Eukaryota</taxon>
        <taxon>Viridiplantae</taxon>
        <taxon>Streptophyta</taxon>
        <taxon>Embryophyta</taxon>
        <taxon>Tracheophyta</taxon>
        <taxon>Spermatophyta</taxon>
        <taxon>Magnoliopsida</taxon>
        <taxon>eudicotyledons</taxon>
        <taxon>Gunneridae</taxon>
        <taxon>Pentapetalae</taxon>
        <taxon>rosids</taxon>
        <taxon>fabids</taxon>
        <taxon>Fabales</taxon>
        <taxon>Fabaceae</taxon>
        <taxon>Papilionoideae</taxon>
        <taxon>50 kb inversion clade</taxon>
        <taxon>dalbergioids sensu lato</taxon>
        <taxon>Dalbergieae</taxon>
        <taxon>Pterocarpus clade</taxon>
        <taxon>Arachis</taxon>
    </lineage>
</organism>